<dbReference type="AlphaFoldDB" id="S4PIW0"/>
<evidence type="ECO:0000313" key="1">
    <source>
        <dbReference type="EMBL" id="JAA87295.1"/>
    </source>
</evidence>
<accession>S4PIW0</accession>
<name>S4PIW0_9NEOP</name>
<organism evidence="1">
    <name type="scientific">Pararge aegeria</name>
    <name type="common">speckled wood butterfly</name>
    <dbReference type="NCBI Taxonomy" id="116150"/>
    <lineage>
        <taxon>Eukaryota</taxon>
        <taxon>Metazoa</taxon>
        <taxon>Ecdysozoa</taxon>
        <taxon>Arthropoda</taxon>
        <taxon>Hexapoda</taxon>
        <taxon>Insecta</taxon>
        <taxon>Pterygota</taxon>
        <taxon>Neoptera</taxon>
        <taxon>Endopterygota</taxon>
        <taxon>Lepidoptera</taxon>
        <taxon>Glossata</taxon>
        <taxon>Ditrysia</taxon>
        <taxon>Papilionoidea</taxon>
        <taxon>Nymphalidae</taxon>
        <taxon>Satyrinae</taxon>
        <taxon>Satyrini</taxon>
        <taxon>Parargina</taxon>
        <taxon>Pararge</taxon>
    </lineage>
</organism>
<dbReference type="EMBL" id="GAIX01005265">
    <property type="protein sequence ID" value="JAA87295.1"/>
    <property type="molecule type" value="Transcribed_RNA"/>
</dbReference>
<proteinExistence type="predicted"/>
<feature type="non-terminal residue" evidence="1">
    <location>
        <position position="169"/>
    </location>
</feature>
<protein>
    <submittedName>
        <fullName evidence="1">Uncharacterized protein</fullName>
    </submittedName>
</protein>
<reference evidence="1" key="2">
    <citation type="submission" date="2013-05" db="EMBL/GenBank/DDBJ databases">
        <authorList>
            <person name="Carter J.-M."/>
            <person name="Baker S.C."/>
            <person name="Pink R."/>
            <person name="Carter D.R.F."/>
            <person name="Collins A."/>
            <person name="Tomlin J."/>
            <person name="Gibbs M."/>
            <person name="Breuker C.J."/>
        </authorList>
    </citation>
    <scope>NUCLEOTIDE SEQUENCE</scope>
    <source>
        <tissue evidence="1">Ovary</tissue>
    </source>
</reference>
<sequence>MRFDNQIECLTGDNYINAYDNCDTYDSFEAETGAENKEVIPEMAQEVMLVGTEELNNVHTMDLKNLPAWHDVRIAHLAPEAPYFKITNVNTLGPKTEEDIAPPDNITLPNGKKLVSVNPFAHLLDKNKIDELKKGKKKKCGYKPKLKNVAEAITKAMEKLDKTPVRDKK</sequence>
<reference evidence="1" key="1">
    <citation type="journal article" date="2013" name="BMC Genomics">
        <title>Unscrambling butterfly oogenesis.</title>
        <authorList>
            <person name="Carter J.M."/>
            <person name="Baker S.C."/>
            <person name="Pink R."/>
            <person name="Carter D.R."/>
            <person name="Collins A."/>
            <person name="Tomlin J."/>
            <person name="Gibbs M."/>
            <person name="Breuker C.J."/>
        </authorList>
    </citation>
    <scope>NUCLEOTIDE SEQUENCE</scope>
    <source>
        <tissue evidence="1">Ovary</tissue>
    </source>
</reference>